<evidence type="ECO:0000256" key="3">
    <source>
        <dbReference type="SAM" id="SignalP"/>
    </source>
</evidence>
<reference evidence="4" key="1">
    <citation type="journal article" date="2018" name="Genome Biol.">
        <title>SKESA: strategic k-mer extension for scrupulous assemblies.</title>
        <authorList>
            <person name="Souvorov A."/>
            <person name="Agarwala R."/>
            <person name="Lipman D.J."/>
        </authorList>
    </citation>
    <scope>NUCLEOTIDE SEQUENCE</scope>
    <source>
        <strain evidence="4">10-1049</strain>
    </source>
</reference>
<dbReference type="NCBIfam" id="TIGR04346">
    <property type="entry name" value="DotA_TraY"/>
    <property type="match status" value="1"/>
</dbReference>
<keyword evidence="2" id="KW-0812">Transmembrane</keyword>
<dbReference type="EMBL" id="DAASCL010000092">
    <property type="protein sequence ID" value="HAE4980078.1"/>
    <property type="molecule type" value="Genomic_DNA"/>
</dbReference>
<comment type="caution">
    <text evidence="4">The sequence shown here is derived from an EMBL/GenBank/DDBJ whole genome shotgun (WGS) entry which is preliminary data.</text>
</comment>
<name>A0A732CYH3_SALDU</name>
<keyword evidence="2" id="KW-0472">Membrane</keyword>
<organism evidence="4">
    <name type="scientific">Salmonella dublin</name>
    <dbReference type="NCBI Taxonomy" id="98360"/>
    <lineage>
        <taxon>Bacteria</taxon>
        <taxon>Pseudomonadati</taxon>
        <taxon>Pseudomonadota</taxon>
        <taxon>Gammaproteobacteria</taxon>
        <taxon>Enterobacterales</taxon>
        <taxon>Enterobacteriaceae</taxon>
        <taxon>Salmonella</taxon>
    </lineage>
</organism>
<protein>
    <submittedName>
        <fullName evidence="4">DotA/TraY family protein</fullName>
    </submittedName>
</protein>
<feature type="transmembrane region" description="Helical" evidence="2">
    <location>
        <begin position="590"/>
        <end position="614"/>
    </location>
</feature>
<feature type="compositionally biased region" description="Polar residues" evidence="1">
    <location>
        <begin position="734"/>
        <end position="754"/>
    </location>
</feature>
<feature type="transmembrane region" description="Helical" evidence="2">
    <location>
        <begin position="634"/>
        <end position="655"/>
    </location>
</feature>
<feature type="transmembrane region" description="Helical" evidence="2">
    <location>
        <begin position="474"/>
        <end position="498"/>
    </location>
</feature>
<feature type="transmembrane region" description="Helical" evidence="2">
    <location>
        <begin position="510"/>
        <end position="535"/>
    </location>
</feature>
<proteinExistence type="predicted"/>
<feature type="transmembrane region" description="Helical" evidence="2">
    <location>
        <begin position="541"/>
        <end position="569"/>
    </location>
</feature>
<dbReference type="AlphaFoldDB" id="A0A732CYH3"/>
<feature type="signal peptide" evidence="3">
    <location>
        <begin position="1"/>
        <end position="32"/>
    </location>
</feature>
<evidence type="ECO:0000256" key="2">
    <source>
        <dbReference type="SAM" id="Phobius"/>
    </source>
</evidence>
<evidence type="ECO:0000313" key="4">
    <source>
        <dbReference type="EMBL" id="HAE4980078.1"/>
    </source>
</evidence>
<feature type="chain" id="PRO_5028406153" evidence="3">
    <location>
        <begin position="33"/>
        <end position="754"/>
    </location>
</feature>
<reference evidence="4" key="2">
    <citation type="submission" date="2018-07" db="EMBL/GenBank/DDBJ databases">
        <authorList>
            <consortium name="NCBI Pathogen Detection Project"/>
        </authorList>
    </citation>
    <scope>NUCLEOTIDE SEQUENCE</scope>
    <source>
        <strain evidence="4">10-1049</strain>
    </source>
</reference>
<sequence length="754" mass="81393">MKILTKGEKRFNNIYWLLALLSIISYTSNASAASFFELSKDDMAYKYFLDPIFYSGTSPLHKVIEFLNTTIMMVAGVFFIYFIISRIYHTAHDGVMLGKSASPASMLRYVIAIAFIFPAPASVSENTAGYSSAQVGFLWVAKQGIAAAGQAWGLYTDVAINQGVYASPNMSRQIRTLAGNMLLNNICVAGINKTNNESENARWGSNNSNFSAKSFKNVKSDGSGVIGYDYSSDNNGSYNWSRFGSCGSVRIQLTPMEPKMNSEMKSNASSMLDSGFSTKEVNYLHAGEINKLQSKMQSLANKIVEKGEVLNSEISSEIESAVSSYQNTIQSKGQEIFQKAVVQDYVAKMKEDGFITAGAYAMQVGQVINKVASSISNVPASSTVATGRYSPLEYHTKVKSLMSSVRDYLNNEMTATKEGVVQNGENADNSLVSIMSWFIQDDTNLFSVADGTGNLIGQDPLIANKILGDKLITWAWGSYITGLAFATGGGALAGNIVGSALGAGEAFGQFMSFVSPAFFMLFSLLMGAGIILAVILPTLPFIIWIGAVIYYFKELILAFYAAPVFALFHMTASGDDFFVSQRTDKGYMELLVLAFRPLLMICGLISALLLLRPIGTFINTIFVPMFSLGVMNDVSMFGITQMFCGILLYSFLSYITTKRILMLIVEIPDKIFANWIGHAGSGGMTQEARESDATPAAAGAGVIGAMSSGHGSGLSRMAGSMRNKGRDPNGGGNNDSVSITHTDSNGNSSTTRLR</sequence>
<feature type="transmembrane region" description="Helical" evidence="2">
    <location>
        <begin position="66"/>
        <end position="84"/>
    </location>
</feature>
<gene>
    <name evidence="4" type="ORF">G4G51_004750</name>
</gene>
<keyword evidence="3" id="KW-0732">Signal</keyword>
<accession>A0A732CYH3</accession>
<feature type="region of interest" description="Disordered" evidence="1">
    <location>
        <begin position="710"/>
        <end position="754"/>
    </location>
</feature>
<dbReference type="InterPro" id="IPR027628">
    <property type="entry name" value="DotA_TraY"/>
</dbReference>
<keyword evidence="2" id="KW-1133">Transmembrane helix</keyword>
<evidence type="ECO:0000256" key="1">
    <source>
        <dbReference type="SAM" id="MobiDB-lite"/>
    </source>
</evidence>